<dbReference type="AlphaFoldDB" id="A0AB74DAI4"/>
<dbReference type="EMBL" id="QTNY01000011">
    <property type="protein sequence ID" value="RQP76785.1"/>
    <property type="molecule type" value="Genomic_DNA"/>
</dbReference>
<name>A0AB74DAI4_9BURK</name>
<proteinExistence type="predicted"/>
<reference evidence="1 2" key="1">
    <citation type="submission" date="2018-08" db="EMBL/GenBank/DDBJ databases">
        <title>Comparative analysis of Burkholderia isolates from Puerto Rico.</title>
        <authorList>
            <person name="Hall C."/>
            <person name="Sahl J."/>
            <person name="Wagner D."/>
        </authorList>
    </citation>
    <scope>NUCLEOTIDE SEQUENCE [LARGE SCALE GENOMIC DNA]</scope>
    <source>
        <strain evidence="1 2">Bp8964</strain>
    </source>
</reference>
<organism evidence="1 2">
    <name type="scientific">Burkholderia ubonensis</name>
    <dbReference type="NCBI Taxonomy" id="101571"/>
    <lineage>
        <taxon>Bacteria</taxon>
        <taxon>Pseudomonadati</taxon>
        <taxon>Pseudomonadota</taxon>
        <taxon>Betaproteobacteria</taxon>
        <taxon>Burkholderiales</taxon>
        <taxon>Burkholderiaceae</taxon>
        <taxon>Burkholderia</taxon>
        <taxon>Burkholderia cepacia complex</taxon>
    </lineage>
</organism>
<protein>
    <submittedName>
        <fullName evidence="1">Uncharacterized protein</fullName>
    </submittedName>
</protein>
<dbReference type="Proteomes" id="UP000273734">
    <property type="component" value="Unassembled WGS sequence"/>
</dbReference>
<comment type="caution">
    <text evidence="1">The sequence shown here is derived from an EMBL/GenBank/DDBJ whole genome shotgun (WGS) entry which is preliminary data.</text>
</comment>
<evidence type="ECO:0000313" key="1">
    <source>
        <dbReference type="EMBL" id="RQP76785.1"/>
    </source>
</evidence>
<accession>A0AB74DAI4</accession>
<sequence length="244" mass="25989">MRRGRAMRAAAPAAPASRTAARVLAIRDGRDDRLLVLCGIAAPGWLPLETGRWLRALRAEYEDELELLPFVRAPLGAGDADRLLQRCARLHLPAAAIADSATTAYGRWRARLPAPPLVWRLLDAAPPAPLEAPPGGLLVRWPSRVGESVDWPRSRRVVADLGAASPALGVRIGALADALCDGTLVVAGVALDTLAAAPPPSCTPHTRHASHTFVADALDQLANCVRIQRIAAVTRRAPSLRSRL</sequence>
<evidence type="ECO:0000313" key="2">
    <source>
        <dbReference type="Proteomes" id="UP000273734"/>
    </source>
</evidence>
<gene>
    <name evidence="1" type="ORF">DF015_17450</name>
</gene>